<organism evidence="2 3">
    <name type="scientific">Saccharopolyspora spinosa</name>
    <dbReference type="NCBI Taxonomy" id="60894"/>
    <lineage>
        <taxon>Bacteria</taxon>
        <taxon>Bacillati</taxon>
        <taxon>Actinomycetota</taxon>
        <taxon>Actinomycetes</taxon>
        <taxon>Pseudonocardiales</taxon>
        <taxon>Pseudonocardiaceae</taxon>
        <taxon>Saccharopolyspora</taxon>
    </lineage>
</organism>
<sequence length="134" mass="14498">MDMTSPAAGGLINYVRTVAGDLGDDVYEVDVDLESGLATAIILVHSKVPTLVDFPLLLTWDEVSGWALRVETDGRGDTTAIEFMGEDILPDPGLVRHFLQEAISGRNPGMLQPPSFRMPNAGDDLEDRLARFAA</sequence>
<gene>
    <name evidence="2" type="ORF">A8926_4912</name>
</gene>
<keyword evidence="3" id="KW-1185">Reference proteome</keyword>
<accession>A0A2N3Y273</accession>
<dbReference type="Pfam" id="PF19809">
    <property type="entry name" value="DUF6292"/>
    <property type="match status" value="1"/>
</dbReference>
<proteinExistence type="predicted"/>
<reference evidence="2" key="1">
    <citation type="submission" date="2017-12" db="EMBL/GenBank/DDBJ databases">
        <title>Sequencing the genomes of 1000 Actinobacteria strains.</title>
        <authorList>
            <person name="Klenk H.-P."/>
        </authorList>
    </citation>
    <scope>NUCLEOTIDE SEQUENCE [LARGE SCALE GENOMIC DNA]</scope>
    <source>
        <strain evidence="2">DSM 44228</strain>
    </source>
</reference>
<evidence type="ECO:0000259" key="1">
    <source>
        <dbReference type="Pfam" id="PF19809"/>
    </source>
</evidence>
<dbReference type="InterPro" id="IPR046259">
    <property type="entry name" value="DUF6292"/>
</dbReference>
<dbReference type="EMBL" id="PJNB01000001">
    <property type="protein sequence ID" value="PKW16997.1"/>
    <property type="molecule type" value="Genomic_DNA"/>
</dbReference>
<feature type="domain" description="DUF6292" evidence="1">
    <location>
        <begin position="14"/>
        <end position="100"/>
    </location>
</feature>
<dbReference type="AlphaFoldDB" id="A0A2N3Y273"/>
<name>A0A2N3Y273_SACSN</name>
<comment type="caution">
    <text evidence="2">The sequence shown here is derived from an EMBL/GenBank/DDBJ whole genome shotgun (WGS) entry which is preliminary data.</text>
</comment>
<dbReference type="OrthoDB" id="4190452at2"/>
<evidence type="ECO:0000313" key="2">
    <source>
        <dbReference type="EMBL" id="PKW16997.1"/>
    </source>
</evidence>
<evidence type="ECO:0000313" key="3">
    <source>
        <dbReference type="Proteomes" id="UP000233786"/>
    </source>
</evidence>
<dbReference type="Proteomes" id="UP000233786">
    <property type="component" value="Unassembled WGS sequence"/>
</dbReference>
<protein>
    <recommendedName>
        <fullName evidence="1">DUF6292 domain-containing protein</fullName>
    </recommendedName>
</protein>